<dbReference type="Gene3D" id="1.10.3970.10">
    <property type="entry name" value="BSD domain"/>
    <property type="match status" value="1"/>
</dbReference>
<evidence type="ECO:0000259" key="2">
    <source>
        <dbReference type="PROSITE" id="PS50858"/>
    </source>
</evidence>
<dbReference type="InterPro" id="IPR035925">
    <property type="entry name" value="BSD_dom_sf"/>
</dbReference>
<feature type="compositionally biased region" description="Polar residues" evidence="1">
    <location>
        <begin position="116"/>
        <end position="141"/>
    </location>
</feature>
<organism evidence="3 4">
    <name type="scientific">Patellaria atrata CBS 101060</name>
    <dbReference type="NCBI Taxonomy" id="1346257"/>
    <lineage>
        <taxon>Eukaryota</taxon>
        <taxon>Fungi</taxon>
        <taxon>Dikarya</taxon>
        <taxon>Ascomycota</taxon>
        <taxon>Pezizomycotina</taxon>
        <taxon>Dothideomycetes</taxon>
        <taxon>Dothideomycetes incertae sedis</taxon>
        <taxon>Patellariales</taxon>
        <taxon>Patellariaceae</taxon>
        <taxon>Patellaria</taxon>
    </lineage>
</organism>
<keyword evidence="4" id="KW-1185">Reference proteome</keyword>
<feature type="region of interest" description="Disordered" evidence="1">
    <location>
        <begin position="94"/>
        <end position="145"/>
    </location>
</feature>
<proteinExistence type="predicted"/>
<dbReference type="InterPro" id="IPR005607">
    <property type="entry name" value="BSD_dom"/>
</dbReference>
<dbReference type="AlphaFoldDB" id="A0A9P4S9L0"/>
<dbReference type="Proteomes" id="UP000799429">
    <property type="component" value="Unassembled WGS sequence"/>
</dbReference>
<dbReference type="GO" id="GO:0005737">
    <property type="term" value="C:cytoplasm"/>
    <property type="evidence" value="ECO:0007669"/>
    <property type="project" value="TreeGrafter"/>
</dbReference>
<dbReference type="SUPFAM" id="SSF140383">
    <property type="entry name" value="BSD domain-like"/>
    <property type="match status" value="1"/>
</dbReference>
<reference evidence="3" key="1">
    <citation type="journal article" date="2020" name="Stud. Mycol.">
        <title>101 Dothideomycetes genomes: a test case for predicting lifestyles and emergence of pathogens.</title>
        <authorList>
            <person name="Haridas S."/>
            <person name="Albert R."/>
            <person name="Binder M."/>
            <person name="Bloem J."/>
            <person name="Labutti K."/>
            <person name="Salamov A."/>
            <person name="Andreopoulos B."/>
            <person name="Baker S."/>
            <person name="Barry K."/>
            <person name="Bills G."/>
            <person name="Bluhm B."/>
            <person name="Cannon C."/>
            <person name="Castanera R."/>
            <person name="Culley D."/>
            <person name="Daum C."/>
            <person name="Ezra D."/>
            <person name="Gonzalez J."/>
            <person name="Henrissat B."/>
            <person name="Kuo A."/>
            <person name="Liang C."/>
            <person name="Lipzen A."/>
            <person name="Lutzoni F."/>
            <person name="Magnuson J."/>
            <person name="Mondo S."/>
            <person name="Nolan M."/>
            <person name="Ohm R."/>
            <person name="Pangilinan J."/>
            <person name="Park H.-J."/>
            <person name="Ramirez L."/>
            <person name="Alfaro M."/>
            <person name="Sun H."/>
            <person name="Tritt A."/>
            <person name="Yoshinaga Y."/>
            <person name="Zwiers L.-H."/>
            <person name="Turgeon B."/>
            <person name="Goodwin S."/>
            <person name="Spatafora J."/>
            <person name="Crous P."/>
            <person name="Grigoriev I."/>
        </authorList>
    </citation>
    <scope>NUCLEOTIDE SEQUENCE</scope>
    <source>
        <strain evidence="3">CBS 101060</strain>
    </source>
</reference>
<feature type="compositionally biased region" description="Basic and acidic residues" evidence="1">
    <location>
        <begin position="350"/>
        <end position="379"/>
    </location>
</feature>
<dbReference type="PANTHER" id="PTHR16019:SF5">
    <property type="entry name" value="BSD DOMAIN-CONTAINING PROTEIN 1"/>
    <property type="match status" value="1"/>
</dbReference>
<sequence>MDSAYDHIQEESYPEDTTRENGDKRASTTFTTEFQETYKAFSNSPWGARLGGFLGQVKKQGETYLETARQEVEVVGSHASKGLSELQTTIANRARGLSITSPSADPFYEDDDTETQKGGESSTSRPTTATKDGQKESSTSDMVKEAEGMLSRFKLEAAKRLKEIEKAEDAADEALLKFGTNIRNFLRDAVTIAPPEDSTSGSGKSEVLFESKDADGKRVIHTTRHEAQLHVIHTNSSSFTKDPESPEWEGWKKDFDIEKKTEAISKDLEKFTELRKSMEKLVSEQVEYKDFWARYYFLRHVIESEEQKRREMLKEEEEDDSDEEEEEDDSDEEANPATTAPTTTVTRPKSAHEDQSASKETIKDPIKDAELLKEPRRSNELSQAGSDASYDIVSGTTSRAPGSPKDIKKVDEESDEEDWE</sequence>
<dbReference type="PROSITE" id="PS50858">
    <property type="entry name" value="BSD"/>
    <property type="match status" value="1"/>
</dbReference>
<dbReference type="OrthoDB" id="73788at2759"/>
<feature type="compositionally biased region" description="Low complexity" evidence="1">
    <location>
        <begin position="335"/>
        <end position="348"/>
    </location>
</feature>
<evidence type="ECO:0000313" key="4">
    <source>
        <dbReference type="Proteomes" id="UP000799429"/>
    </source>
</evidence>
<dbReference type="SMART" id="SM00751">
    <property type="entry name" value="BSD"/>
    <property type="match status" value="1"/>
</dbReference>
<feature type="compositionally biased region" description="Acidic residues" evidence="1">
    <location>
        <begin position="314"/>
        <end position="334"/>
    </location>
</feature>
<dbReference type="PANTHER" id="PTHR16019">
    <property type="entry name" value="SYNAPSE-ASSOCIATED PROTEIN"/>
    <property type="match status" value="1"/>
</dbReference>
<protein>
    <submittedName>
        <fullName evidence="3">BSD domain-containing protein</fullName>
    </submittedName>
</protein>
<dbReference type="InterPro" id="IPR051494">
    <property type="entry name" value="BSD_domain-containing"/>
</dbReference>
<comment type="caution">
    <text evidence="3">The sequence shown here is derived from an EMBL/GenBank/DDBJ whole genome shotgun (WGS) entry which is preliminary data.</text>
</comment>
<feature type="region of interest" description="Disordered" evidence="1">
    <location>
        <begin position="306"/>
        <end position="420"/>
    </location>
</feature>
<gene>
    <name evidence="3" type="ORF">M501DRAFT_937712</name>
</gene>
<evidence type="ECO:0000313" key="3">
    <source>
        <dbReference type="EMBL" id="KAF2837573.1"/>
    </source>
</evidence>
<accession>A0A9P4S9L0</accession>
<feature type="domain" description="BSD" evidence="2">
    <location>
        <begin position="251"/>
        <end position="303"/>
    </location>
</feature>
<name>A0A9P4S9L0_9PEZI</name>
<dbReference type="Pfam" id="PF03909">
    <property type="entry name" value="BSD"/>
    <property type="match status" value="1"/>
</dbReference>
<feature type="region of interest" description="Disordered" evidence="1">
    <location>
        <begin position="1"/>
        <end position="26"/>
    </location>
</feature>
<evidence type="ECO:0000256" key="1">
    <source>
        <dbReference type="SAM" id="MobiDB-lite"/>
    </source>
</evidence>
<dbReference type="EMBL" id="MU006099">
    <property type="protein sequence ID" value="KAF2837573.1"/>
    <property type="molecule type" value="Genomic_DNA"/>
</dbReference>